<feature type="region of interest" description="Disordered" evidence="1">
    <location>
        <begin position="170"/>
        <end position="209"/>
    </location>
</feature>
<dbReference type="Proteomes" id="UP001652628">
    <property type="component" value="Chromosome 3"/>
</dbReference>
<name>A0AB39ZUI0_DROSZ</name>
<evidence type="ECO:0000256" key="1">
    <source>
        <dbReference type="SAM" id="MobiDB-lite"/>
    </source>
</evidence>
<feature type="compositionally biased region" description="Low complexity" evidence="1">
    <location>
        <begin position="235"/>
        <end position="256"/>
    </location>
</feature>
<feature type="compositionally biased region" description="Basic and acidic residues" evidence="1">
    <location>
        <begin position="140"/>
        <end position="149"/>
    </location>
</feature>
<reference evidence="4" key="1">
    <citation type="submission" date="2025-08" db="UniProtKB">
        <authorList>
            <consortium name="RefSeq"/>
        </authorList>
    </citation>
    <scope>IDENTIFICATION</scope>
</reference>
<keyword evidence="3" id="KW-1185">Reference proteome</keyword>
<feature type="region of interest" description="Disordered" evidence="1">
    <location>
        <begin position="235"/>
        <end position="261"/>
    </location>
</feature>
<dbReference type="RefSeq" id="XP_016941864.4">
    <property type="nucleotide sequence ID" value="XM_017086375.4"/>
</dbReference>
<sequence>MKPVALILVFLALSQGRVLNVPKEAIDIPVTIVEDKEQPVALPLVQEEIKTEEIKPIAQEEKAKDLKEEINPEVKPEVKEEIKPEIKEEIKPEIKEDLKPVIKEELKEKIEEQIKQQINEKLKEKSLEIKEEPQEIKEEVQLPEIKQETPEIQEEPAKNILKTLPAEEAVVVPAEEPSPNPLEQEQLEIQDPAHPQVRQATQATPTQSTTQGNFVQQLIQNSPIGQFLNQFQPQPAANAPAAAPAQVQADDAAAPATPAPTVPGFLNPQAAITSAQQAVQNAAQTAVNATTQAFQGIQQFASNLGNQFQNTLSSLTGQQQAAAVSTTPRPPGPIQQFVNNVFGGNNNATASAAPAAQQSGNPLQGIINFLGGNRPQNAPAVAAVTQAPEKPAVDDKIDPAQDEVAEFVPESENEVRTSGETIDDSFEDARVPANEVIVVNDDAAEGAEVVDPVLNQPQPTDAVAL</sequence>
<gene>
    <name evidence="4" type="primary">ImpE2</name>
</gene>
<feature type="region of interest" description="Disordered" evidence="1">
    <location>
        <begin position="140"/>
        <end position="159"/>
    </location>
</feature>
<organism evidence="3 4">
    <name type="scientific">Drosophila suzukii</name>
    <name type="common">Spotted-wing drosophila fruit fly</name>
    <dbReference type="NCBI Taxonomy" id="28584"/>
    <lineage>
        <taxon>Eukaryota</taxon>
        <taxon>Metazoa</taxon>
        <taxon>Ecdysozoa</taxon>
        <taxon>Arthropoda</taxon>
        <taxon>Hexapoda</taxon>
        <taxon>Insecta</taxon>
        <taxon>Pterygota</taxon>
        <taxon>Neoptera</taxon>
        <taxon>Endopterygota</taxon>
        <taxon>Diptera</taxon>
        <taxon>Brachycera</taxon>
        <taxon>Muscomorpha</taxon>
        <taxon>Ephydroidea</taxon>
        <taxon>Drosophilidae</taxon>
        <taxon>Drosophila</taxon>
        <taxon>Sophophora</taxon>
    </lineage>
</organism>
<dbReference type="GeneID" id="108018790"/>
<feature type="signal peptide" evidence="2">
    <location>
        <begin position="1"/>
        <end position="16"/>
    </location>
</feature>
<evidence type="ECO:0000256" key="2">
    <source>
        <dbReference type="SAM" id="SignalP"/>
    </source>
</evidence>
<dbReference type="AlphaFoldDB" id="A0AB39ZUI0"/>
<proteinExistence type="predicted"/>
<feature type="chain" id="PRO_5045821227" evidence="2">
    <location>
        <begin position="17"/>
        <end position="465"/>
    </location>
</feature>
<accession>A0AB39ZUI0</accession>
<evidence type="ECO:0000313" key="3">
    <source>
        <dbReference type="Proteomes" id="UP001652628"/>
    </source>
</evidence>
<feature type="compositionally biased region" description="Low complexity" evidence="1">
    <location>
        <begin position="199"/>
        <end position="209"/>
    </location>
</feature>
<protein>
    <submittedName>
        <fullName evidence="4">20-hydroxyecdysone protein</fullName>
    </submittedName>
</protein>
<evidence type="ECO:0000313" key="4">
    <source>
        <dbReference type="RefSeq" id="XP_016941864.4"/>
    </source>
</evidence>
<keyword evidence="2" id="KW-0732">Signal</keyword>